<dbReference type="GeneID" id="37142501"/>
<feature type="non-terminal residue" evidence="2">
    <location>
        <position position="1"/>
    </location>
</feature>
<feature type="region of interest" description="Disordered" evidence="1">
    <location>
        <begin position="124"/>
        <end position="161"/>
    </location>
</feature>
<dbReference type="Proteomes" id="UP000248340">
    <property type="component" value="Unassembled WGS sequence"/>
</dbReference>
<accession>A0A319CEK0</accession>
<evidence type="ECO:0000313" key="3">
    <source>
        <dbReference type="Proteomes" id="UP000248340"/>
    </source>
</evidence>
<gene>
    <name evidence="2" type="ORF">BO82DRAFT_410118</name>
</gene>
<keyword evidence="3" id="KW-1185">Reference proteome</keyword>
<proteinExistence type="predicted"/>
<dbReference type="RefSeq" id="XP_025494305.1">
    <property type="nucleotide sequence ID" value="XM_025639759.1"/>
</dbReference>
<sequence length="184" mass="19321">SKANRRTSNHHRINQNPPHPALRIIILHRRQPLLDRLHRLRRGAPLPPAAVDHLQPTGIRVRVRVHQAVHLPTTTTTAGDCIVIRLQQLSVEAHLVGPEDGAAEPPRPRVGPAVAQQAHPAVELGPGARPAFRGMQRGGRGGAHDQPDDGLAGPGVEEGPPLRVAGHLQVLHAGGAAGAGAPGG</sequence>
<protein>
    <submittedName>
        <fullName evidence="2">Uncharacterized protein</fullName>
    </submittedName>
</protein>
<evidence type="ECO:0000313" key="2">
    <source>
        <dbReference type="EMBL" id="PYH84105.1"/>
    </source>
</evidence>
<name>A0A319CEK0_9EURO</name>
<dbReference type="AlphaFoldDB" id="A0A319CEK0"/>
<reference evidence="2 3" key="1">
    <citation type="submission" date="2016-12" db="EMBL/GenBank/DDBJ databases">
        <title>The genomes of Aspergillus section Nigri reveals drivers in fungal speciation.</title>
        <authorList>
            <consortium name="DOE Joint Genome Institute"/>
            <person name="Vesth T.C."/>
            <person name="Nybo J."/>
            <person name="Theobald S."/>
            <person name="Brandl J."/>
            <person name="Frisvad J.C."/>
            <person name="Nielsen K.F."/>
            <person name="Lyhne E.K."/>
            <person name="Kogle M.E."/>
            <person name="Kuo A."/>
            <person name="Riley R."/>
            <person name="Clum A."/>
            <person name="Nolan M."/>
            <person name="Lipzen A."/>
            <person name="Salamov A."/>
            <person name="Henrissat B."/>
            <person name="Wiebenga A."/>
            <person name="De Vries R.P."/>
            <person name="Grigoriev I.V."/>
            <person name="Mortensen U.H."/>
            <person name="Andersen M.R."/>
            <person name="Baker S.E."/>
        </authorList>
    </citation>
    <scope>NUCLEOTIDE SEQUENCE [LARGE SCALE GENOMIC DNA]</scope>
    <source>
        <strain evidence="2 3">CBS 121591</strain>
    </source>
</reference>
<organism evidence="2 3">
    <name type="scientific">Aspergillus uvarum CBS 121591</name>
    <dbReference type="NCBI Taxonomy" id="1448315"/>
    <lineage>
        <taxon>Eukaryota</taxon>
        <taxon>Fungi</taxon>
        <taxon>Dikarya</taxon>
        <taxon>Ascomycota</taxon>
        <taxon>Pezizomycotina</taxon>
        <taxon>Eurotiomycetes</taxon>
        <taxon>Eurotiomycetidae</taxon>
        <taxon>Eurotiales</taxon>
        <taxon>Aspergillaceae</taxon>
        <taxon>Aspergillus</taxon>
        <taxon>Aspergillus subgen. Circumdati</taxon>
    </lineage>
</organism>
<dbReference type="VEuPathDB" id="FungiDB:BO82DRAFT_410118"/>
<dbReference type="EMBL" id="KZ821685">
    <property type="protein sequence ID" value="PYH84105.1"/>
    <property type="molecule type" value="Genomic_DNA"/>
</dbReference>
<evidence type="ECO:0000256" key="1">
    <source>
        <dbReference type="SAM" id="MobiDB-lite"/>
    </source>
</evidence>